<dbReference type="RefSeq" id="WP_013283174.1">
    <property type="nucleotide sequence ID" value="NC_014390.1"/>
</dbReference>
<dbReference type="AlphaFoldDB" id="E0S544"/>
<dbReference type="eggNOG" id="ENOG502ZQA7">
    <property type="taxonomic scope" value="Bacteria"/>
</dbReference>
<reference evidence="1 2" key="1">
    <citation type="journal article" date="2010" name="PLoS ONE">
        <title>The glycobiome of the rumen bacterium Butyrivibrio proteoclasticus B316(T) highlights adaptation to a polysaccharide-rich environment.</title>
        <authorList>
            <person name="Kelly W.J."/>
            <person name="Leahy S.C."/>
            <person name="Altermann E."/>
            <person name="Yeoman C.J."/>
            <person name="Dunne J.C."/>
            <person name="Kong Z."/>
            <person name="Pacheco D.M."/>
            <person name="Li D."/>
            <person name="Noel S.J."/>
            <person name="Moon C.D."/>
            <person name="Cookson A.L."/>
            <person name="Attwood G.T."/>
        </authorList>
    </citation>
    <scope>NUCLEOTIDE SEQUENCE [LARGE SCALE GENOMIC DNA]</scope>
    <source>
        <strain evidence="2">ATCC 51982 / DSM 14932 / B316</strain>
        <plasmid evidence="2">Plasmid pCY186</plasmid>
    </source>
</reference>
<sequence length="76" mass="8750">MCRYCEDHDEYYEGCMIATSIDLGLAGEINMWVLIEPESKQLAVHVLHRGTAKQLEFRRGINYCPMCGRNLINVTE</sequence>
<proteinExistence type="predicted"/>
<dbReference type="Proteomes" id="UP000001299">
    <property type="component" value="Plasmid pCY186"/>
</dbReference>
<name>E0S544_BUTPB</name>
<evidence type="ECO:0000313" key="1">
    <source>
        <dbReference type="EMBL" id="ADL36526.1"/>
    </source>
</evidence>
<dbReference type="HOGENOM" id="CLU_2647664_0_0_9"/>
<protein>
    <submittedName>
        <fullName evidence="1">Uncharacterized protein</fullName>
    </submittedName>
</protein>
<accession>E0S544</accession>
<dbReference type="EMBL" id="CP001813">
    <property type="protein sequence ID" value="ADL36526.1"/>
    <property type="molecule type" value="Genomic_DNA"/>
</dbReference>
<organism evidence="1 2">
    <name type="scientific">Butyrivibrio proteoclasticus (strain ATCC 51982 / DSM 14932 / B316)</name>
    <name type="common">Clostridium proteoclasticum</name>
    <dbReference type="NCBI Taxonomy" id="515622"/>
    <lineage>
        <taxon>Bacteria</taxon>
        <taxon>Bacillati</taxon>
        <taxon>Bacillota</taxon>
        <taxon>Clostridia</taxon>
        <taxon>Lachnospirales</taxon>
        <taxon>Lachnospiraceae</taxon>
        <taxon>Butyrivibrio</taxon>
    </lineage>
</organism>
<evidence type="ECO:0000313" key="2">
    <source>
        <dbReference type="Proteomes" id="UP000001299"/>
    </source>
</evidence>
<geneLocation type="plasmid" evidence="1 2">
    <name>pCY186</name>
</geneLocation>
<dbReference type="KEGG" id="bpb:bpr_IV162"/>
<gene>
    <name evidence="1" type="ordered locus">bpr_IV162</name>
</gene>
<keyword evidence="1" id="KW-0614">Plasmid</keyword>
<keyword evidence="2" id="KW-1185">Reference proteome</keyword>